<dbReference type="Pfam" id="PF00534">
    <property type="entry name" value="Glycos_transf_1"/>
    <property type="match status" value="1"/>
</dbReference>
<dbReference type="GO" id="GO:0016757">
    <property type="term" value="F:glycosyltransferase activity"/>
    <property type="evidence" value="ECO:0007669"/>
    <property type="project" value="UniProtKB-KW"/>
</dbReference>
<feature type="domain" description="Glycosyl transferase family 1" evidence="1">
    <location>
        <begin position="194"/>
        <end position="345"/>
    </location>
</feature>
<dbReference type="PANTHER" id="PTHR12526">
    <property type="entry name" value="GLYCOSYLTRANSFERASE"/>
    <property type="match status" value="1"/>
</dbReference>
<name>A0A1H2DP30_9BACT</name>
<feature type="domain" description="Glycosyltransferase subfamily 4-like N-terminal" evidence="2">
    <location>
        <begin position="17"/>
        <end position="144"/>
    </location>
</feature>
<dbReference type="SUPFAM" id="SSF53756">
    <property type="entry name" value="UDP-Glycosyltransferase/glycogen phosphorylase"/>
    <property type="match status" value="1"/>
</dbReference>
<accession>A0A1H2DP30</accession>
<sequence>MAKITHIFKTYFPETNGGLEEAIRQYGTHARKNGFDVEVVSVGAETYTIKTPDGIKTKFYKTTVDVFSNPFSMAFARSFREICANADILHFHFPWPTAELLALFHTIRKPALVTFHCDIHKIKPLKRIYLPFMKQFFKKMDKICISTRGLLKITPYLAQFRDKIEEVSYFINEKRFFNLPDPDPDIIEFTEKFKGYALFVGVLRWYKGLDILLDAAKKIDNDIVIVGKGDLYYKLASRIKNENLGNVHLMGFQGDNNLKFLIEKSKLIVLPSITPAEAFGQILLEGLYFSKPLVSTQLGTGTSLVNRHNYTGFVVQPGSSVALAGAINAIVNDEALCERFSKNAFHHYLDNFTAAVQGDKYIRIYRSFLRS</sequence>
<dbReference type="AlphaFoldDB" id="A0A1H2DP30"/>
<dbReference type="InterPro" id="IPR001296">
    <property type="entry name" value="Glyco_trans_1"/>
</dbReference>
<dbReference type="EMBL" id="FNLL01000001">
    <property type="protein sequence ID" value="SDT84652.1"/>
    <property type="molecule type" value="Genomic_DNA"/>
</dbReference>
<dbReference type="Proteomes" id="UP000199608">
    <property type="component" value="Unassembled WGS sequence"/>
</dbReference>
<evidence type="ECO:0000313" key="3">
    <source>
        <dbReference type="EMBL" id="SDT84652.1"/>
    </source>
</evidence>
<dbReference type="Pfam" id="PF13439">
    <property type="entry name" value="Glyco_transf_4"/>
    <property type="match status" value="1"/>
</dbReference>
<dbReference type="RefSeq" id="WP_092229801.1">
    <property type="nucleotide sequence ID" value="NZ_FNLL01000001.1"/>
</dbReference>
<reference evidence="4" key="1">
    <citation type="submission" date="2016-10" db="EMBL/GenBank/DDBJ databases">
        <authorList>
            <person name="Varghese N."/>
            <person name="Submissions S."/>
        </authorList>
    </citation>
    <scope>NUCLEOTIDE SEQUENCE [LARGE SCALE GENOMIC DNA]</scope>
    <source>
        <strain evidence="4">DSM 3384</strain>
    </source>
</reference>
<dbReference type="Gene3D" id="3.40.50.2000">
    <property type="entry name" value="Glycogen Phosphorylase B"/>
    <property type="match status" value="2"/>
</dbReference>
<dbReference type="InterPro" id="IPR028098">
    <property type="entry name" value="Glyco_trans_4-like_N"/>
</dbReference>
<evidence type="ECO:0000259" key="1">
    <source>
        <dbReference type="Pfam" id="PF00534"/>
    </source>
</evidence>
<proteinExistence type="predicted"/>
<protein>
    <submittedName>
        <fullName evidence="3">Rhamnosyl/mannosyltransferase</fullName>
    </submittedName>
</protein>
<keyword evidence="4" id="KW-1185">Reference proteome</keyword>
<dbReference type="PANTHER" id="PTHR12526:SF627">
    <property type="entry name" value="D-RHAMNOSYLTRANSFERASE WBPZ"/>
    <property type="match status" value="1"/>
</dbReference>
<keyword evidence="3" id="KW-0808">Transferase</keyword>
<evidence type="ECO:0000313" key="4">
    <source>
        <dbReference type="Proteomes" id="UP000199608"/>
    </source>
</evidence>
<evidence type="ECO:0000259" key="2">
    <source>
        <dbReference type="Pfam" id="PF13439"/>
    </source>
</evidence>
<keyword evidence="3" id="KW-0328">Glycosyltransferase</keyword>
<organism evidence="3 4">
    <name type="scientific">Desulfobacula phenolica</name>
    <dbReference type="NCBI Taxonomy" id="90732"/>
    <lineage>
        <taxon>Bacteria</taxon>
        <taxon>Pseudomonadati</taxon>
        <taxon>Thermodesulfobacteriota</taxon>
        <taxon>Desulfobacteria</taxon>
        <taxon>Desulfobacterales</taxon>
        <taxon>Desulfobacteraceae</taxon>
        <taxon>Desulfobacula</taxon>
    </lineage>
</organism>
<gene>
    <name evidence="3" type="ORF">SAMN04487931_101338</name>
</gene>